<dbReference type="SUPFAM" id="SSF57889">
    <property type="entry name" value="Cysteine-rich domain"/>
    <property type="match status" value="4"/>
</dbReference>
<dbReference type="InterPro" id="IPR053192">
    <property type="entry name" value="Vacuole_Formation_Reg"/>
</dbReference>
<evidence type="ECO:0000313" key="5">
    <source>
        <dbReference type="Proteomes" id="UP001558713"/>
    </source>
</evidence>
<dbReference type="PANTHER" id="PTHR32410">
    <property type="entry name" value="CYSTEINE/HISTIDINE-RICH C1 DOMAIN FAMILY PROTEIN"/>
    <property type="match status" value="1"/>
</dbReference>
<proteinExistence type="predicted"/>
<dbReference type="InterPro" id="IPR046349">
    <property type="entry name" value="C1-like_sf"/>
</dbReference>
<dbReference type="PANTHER" id="PTHR32410:SF184">
    <property type="entry name" value="CHP-RICH ZINC FINGER PROTEIN-LIKE-RELATED"/>
    <property type="match status" value="1"/>
</dbReference>
<protein>
    <submittedName>
        <fullName evidence="4">Protein VACUOLELESS GAMETOPHYTES</fullName>
    </submittedName>
</protein>
<feature type="domain" description="DC1-like C-terminal" evidence="3">
    <location>
        <begin position="502"/>
        <end position="540"/>
    </location>
</feature>
<dbReference type="Pfam" id="PF03107">
    <property type="entry name" value="C1_2"/>
    <property type="match status" value="4"/>
</dbReference>
<dbReference type="InterPro" id="IPR004146">
    <property type="entry name" value="DC1"/>
</dbReference>
<dbReference type="AlphaFoldDB" id="A0ABD1B2D7"/>
<dbReference type="Pfam" id="PF22926">
    <property type="entry name" value="C1-like_CT"/>
    <property type="match status" value="1"/>
</dbReference>
<reference evidence="4 5" key="1">
    <citation type="submission" date="2024-04" db="EMBL/GenBank/DDBJ databases">
        <title>Genome assembly C_amara_ONT_v2.</title>
        <authorList>
            <person name="Yant L."/>
            <person name="Moore C."/>
            <person name="Slenker M."/>
        </authorList>
    </citation>
    <scope>NUCLEOTIDE SEQUENCE [LARGE SCALE GENOMIC DNA]</scope>
    <source>
        <tissue evidence="4">Leaf</tissue>
    </source>
</reference>
<keyword evidence="5" id="KW-1185">Reference proteome</keyword>
<dbReference type="Proteomes" id="UP001558713">
    <property type="component" value="Unassembled WGS sequence"/>
</dbReference>
<dbReference type="EMBL" id="JBANAX010000350">
    <property type="protein sequence ID" value="KAL1213146.1"/>
    <property type="molecule type" value="Genomic_DNA"/>
</dbReference>
<gene>
    <name evidence="4" type="ORF">V5N11_002901</name>
</gene>
<evidence type="ECO:0000256" key="1">
    <source>
        <dbReference type="ARBA" id="ARBA00022737"/>
    </source>
</evidence>
<evidence type="ECO:0000259" key="3">
    <source>
        <dbReference type="Pfam" id="PF22926"/>
    </source>
</evidence>
<accession>A0ABD1B2D7</accession>
<feature type="domain" description="DC1" evidence="2">
    <location>
        <begin position="170"/>
        <end position="217"/>
    </location>
</feature>
<feature type="domain" description="DC1" evidence="2">
    <location>
        <begin position="434"/>
        <end position="481"/>
    </location>
</feature>
<name>A0ABD1B2D7_CARAN</name>
<feature type="domain" description="DC1" evidence="2">
    <location>
        <begin position="255"/>
        <end position="304"/>
    </location>
</feature>
<dbReference type="InterPro" id="IPR054483">
    <property type="entry name" value="DC1-like_CT"/>
</dbReference>
<evidence type="ECO:0000313" key="4">
    <source>
        <dbReference type="EMBL" id="KAL1213146.1"/>
    </source>
</evidence>
<sequence length="574" mass="65563">MDQMNIKRCPDHGCFLESTKKSSKCYACYEDHHDNKQGYKCKMSCNFYVHEECNNANIPSHHKHPLKLITGKESESCFLCKDKNVFDEPDVIFYQCSQCSFSICIPCARKPLIFHQSKAHEHQLHQVPIAVSFTCDACGLQSTNYPCICLQCCFMIHRTCIDLPHVIYINRHDHRISRVSSLGPGKWICGVCYDLINGGYGAYSCSVCSYVVHSKCATKRYLVWDRRELEGVPEQDEKEESKPFKVIDHNLIKHFRHEHNLKASSSSSRLEEPRERCYACTLPLYSELCYKCTQCGFILHDACANLPLKKRHGIFTTKPTLWDMSQHGTFIQSLFCCAACGRYCTGFLYCNDAISIVIDVRCASISDTFKHESHPHWLFAIFYYYEIGKVRCEGCDLDDCRFYLCCMDKDDCGGGYNLCFTCATLPTSVRHEYDDHPLSLCYGAKNVNATYCCGICEEEIYSKSWFYKCDECGSTLHTKCVFRGLIHALPGYSLEMGGQGSFDLLPNNCLSRPICYLCKTRCMGDLVLNNKADSSIFLCCSCGFSRKFLGAYMERQKKAGLWLYNPVISPEIKL</sequence>
<comment type="caution">
    <text evidence="4">The sequence shown here is derived from an EMBL/GenBank/DDBJ whole genome shotgun (WGS) entry which is preliminary data.</text>
</comment>
<dbReference type="Gene3D" id="3.30.60.20">
    <property type="match status" value="1"/>
</dbReference>
<feature type="domain" description="DC1" evidence="2">
    <location>
        <begin position="59"/>
        <end position="108"/>
    </location>
</feature>
<organism evidence="4 5">
    <name type="scientific">Cardamine amara subsp. amara</name>
    <dbReference type="NCBI Taxonomy" id="228776"/>
    <lineage>
        <taxon>Eukaryota</taxon>
        <taxon>Viridiplantae</taxon>
        <taxon>Streptophyta</taxon>
        <taxon>Embryophyta</taxon>
        <taxon>Tracheophyta</taxon>
        <taxon>Spermatophyta</taxon>
        <taxon>Magnoliopsida</taxon>
        <taxon>eudicotyledons</taxon>
        <taxon>Gunneridae</taxon>
        <taxon>Pentapetalae</taxon>
        <taxon>rosids</taxon>
        <taxon>malvids</taxon>
        <taxon>Brassicales</taxon>
        <taxon>Brassicaceae</taxon>
        <taxon>Cardamineae</taxon>
        <taxon>Cardamine</taxon>
    </lineage>
</organism>
<keyword evidence="1" id="KW-0677">Repeat</keyword>
<evidence type="ECO:0000259" key="2">
    <source>
        <dbReference type="Pfam" id="PF03107"/>
    </source>
</evidence>